<dbReference type="Proteomes" id="UP001219568">
    <property type="component" value="Unassembled WGS sequence"/>
</dbReference>
<proteinExistence type="predicted"/>
<reference evidence="1" key="1">
    <citation type="journal article" date="2023" name="IMA Fungus">
        <title>Comparative genomic study of the Penicillium genus elucidates a diverse pangenome and 15 lateral gene transfer events.</title>
        <authorList>
            <person name="Petersen C."/>
            <person name="Sorensen T."/>
            <person name="Nielsen M.R."/>
            <person name="Sondergaard T.E."/>
            <person name="Sorensen J.L."/>
            <person name="Fitzpatrick D.A."/>
            <person name="Frisvad J.C."/>
            <person name="Nielsen K.L."/>
        </authorList>
    </citation>
    <scope>NUCLEOTIDE SEQUENCE</scope>
    <source>
        <strain evidence="1">IBT 15450</strain>
    </source>
</reference>
<name>A0AAD6N8J0_PENCN</name>
<accession>A0AAD6N8J0</accession>
<dbReference type="AlphaFoldDB" id="A0AAD6N8J0"/>
<organism evidence="1 2">
    <name type="scientific">Penicillium canescens</name>
    <dbReference type="NCBI Taxonomy" id="5083"/>
    <lineage>
        <taxon>Eukaryota</taxon>
        <taxon>Fungi</taxon>
        <taxon>Dikarya</taxon>
        <taxon>Ascomycota</taxon>
        <taxon>Pezizomycotina</taxon>
        <taxon>Eurotiomycetes</taxon>
        <taxon>Eurotiomycetidae</taxon>
        <taxon>Eurotiales</taxon>
        <taxon>Aspergillaceae</taxon>
        <taxon>Penicillium</taxon>
    </lineage>
</organism>
<keyword evidence="2" id="KW-1185">Reference proteome</keyword>
<evidence type="ECO:0000313" key="2">
    <source>
        <dbReference type="Proteomes" id="UP001219568"/>
    </source>
</evidence>
<comment type="caution">
    <text evidence="1">The sequence shown here is derived from an EMBL/GenBank/DDBJ whole genome shotgun (WGS) entry which is preliminary data.</text>
</comment>
<reference evidence="1" key="2">
    <citation type="submission" date="2023-01" db="EMBL/GenBank/DDBJ databases">
        <authorList>
            <person name="Petersen C."/>
        </authorList>
    </citation>
    <scope>NUCLEOTIDE SEQUENCE</scope>
    <source>
        <strain evidence="1">IBT 15450</strain>
    </source>
</reference>
<dbReference type="EMBL" id="JAQJZL010000005">
    <property type="protein sequence ID" value="KAJ6041475.1"/>
    <property type="molecule type" value="Genomic_DNA"/>
</dbReference>
<gene>
    <name evidence="1" type="ORF">N7460_006865</name>
</gene>
<sequence length="110" mass="12316">MLLLNVSIEAKAKNDSTPGEGRNISMHWRGIAEIDEVVESILGNTFKGGETNFNPITRFKIDVKGKNLENRMFVGLGQFVVKGENLSIIYEVYERCIQPDLSQLTKTDLA</sequence>
<protein>
    <submittedName>
        <fullName evidence="1">Uncharacterized protein</fullName>
    </submittedName>
</protein>
<evidence type="ECO:0000313" key="1">
    <source>
        <dbReference type="EMBL" id="KAJ6041475.1"/>
    </source>
</evidence>